<dbReference type="Pfam" id="PF01494">
    <property type="entry name" value="FAD_binding_3"/>
    <property type="match status" value="1"/>
</dbReference>
<evidence type="ECO:0000313" key="10">
    <source>
        <dbReference type="EMBL" id="WPA99471.1"/>
    </source>
</evidence>
<evidence type="ECO:0000256" key="3">
    <source>
        <dbReference type="ARBA" id="ARBA00022630"/>
    </source>
</evidence>
<evidence type="ECO:0000256" key="1">
    <source>
        <dbReference type="ARBA" id="ARBA00001974"/>
    </source>
</evidence>
<evidence type="ECO:0000256" key="5">
    <source>
        <dbReference type="ARBA" id="ARBA00023002"/>
    </source>
</evidence>
<evidence type="ECO:0000259" key="8">
    <source>
        <dbReference type="Pfam" id="PF01494"/>
    </source>
</evidence>
<proteinExistence type="inferred from homology"/>
<dbReference type="InterPro" id="IPR002938">
    <property type="entry name" value="FAD-bd"/>
</dbReference>
<dbReference type="EMBL" id="CP134186">
    <property type="protein sequence ID" value="WPA99471.1"/>
    <property type="molecule type" value="Genomic_DNA"/>
</dbReference>
<keyword evidence="5" id="KW-0560">Oxidoreductase</keyword>
<dbReference type="InterPro" id="IPR050493">
    <property type="entry name" value="FAD-dep_Monooxygenase_BioMet"/>
</dbReference>
<dbReference type="GO" id="GO:0004497">
    <property type="term" value="F:monooxygenase activity"/>
    <property type="evidence" value="ECO:0007669"/>
    <property type="project" value="UniProtKB-KW"/>
</dbReference>
<dbReference type="Proteomes" id="UP000230605">
    <property type="component" value="Chromosome 3"/>
</dbReference>
<dbReference type="PRINTS" id="PR00420">
    <property type="entry name" value="RNGMNOXGNASE"/>
</dbReference>
<evidence type="ECO:0000256" key="6">
    <source>
        <dbReference type="ARBA" id="ARBA00023033"/>
    </source>
</evidence>
<keyword evidence="3" id="KW-0285">Flavoprotein</keyword>
<sequence length="515" mass="57189">MDSAWLIDSESNAESKCHGANGTAEISENEKPDQNGGNASLARRQLSTGLKVLIVGSGPGGLMSALECWRKGHDVLKILERSESPVLTGDIMVVQPSAIEVLRHWPELVSELKEVEYDVDMHYKKHSGEHIYGPCKPSFNDPGEHERRKGPYTAALQPRIGFFQMLLRQVERVGIEIEYGARVETYFEDIPARKGGVVLENGEAVTADVVIAADGQNTASANLVSGSPVNPKPSGMAIYRVAFSKEHAFQNEIVREQWKDDSSVWQFWLGPKMYCGIVVHGDIISWGFTPRDDGTADESWTPGVEVTPEQAINAMGNALEGWHPAIPALVRMTPKGTIVHSRLMWRDLRRQWTSPGGHVVQVGDSAHSFLPTSGNGATQSIEDAVTLATCLQLSGKTNVSLGSKIYNLLRYERVACAQKMTFVNSQLKQETDWEAIKREPAKIRTRFPNWVTRHDPEAYAYEKYGQAFAHLTSNAPFQNTNFPPGHKFVPWSIDEVKRDIENGVRVEDLLDGDWS</sequence>
<feature type="domain" description="FAD-binding" evidence="8">
    <location>
        <begin position="51"/>
        <end position="392"/>
    </location>
</feature>
<comment type="similarity">
    <text evidence="2">Belongs to the paxM FAD-dependent monooxygenase family.</text>
</comment>
<comment type="cofactor">
    <cofactor evidence="1">
        <name>FAD</name>
        <dbReference type="ChEBI" id="CHEBI:57692"/>
    </cofactor>
</comment>
<reference evidence="10 12" key="2">
    <citation type="submission" date="2023-09" db="EMBL/GenBank/DDBJ databases">
        <title>Complete-Gapless Cercospora beticola genome.</title>
        <authorList>
            <person name="Wyatt N.A."/>
            <person name="Spanner R.E."/>
            <person name="Bolton M.D."/>
        </authorList>
    </citation>
    <scope>NUCLEOTIDE SEQUENCE [LARGE SCALE GENOMIC DNA]</scope>
    <source>
        <strain evidence="10">Cb09-40</strain>
    </source>
</reference>
<dbReference type="SUPFAM" id="SSF51905">
    <property type="entry name" value="FAD/NAD(P)-binding domain"/>
    <property type="match status" value="1"/>
</dbReference>
<gene>
    <name evidence="9" type="ORF">CB0940_02341</name>
    <name evidence="10" type="ORF">RHO25_004088</name>
</gene>
<dbReference type="Proteomes" id="UP001302367">
    <property type="component" value="Chromosome 3"/>
</dbReference>
<keyword evidence="6" id="KW-0503">Monooxygenase</keyword>
<dbReference type="GO" id="GO:0071949">
    <property type="term" value="F:FAD binding"/>
    <property type="evidence" value="ECO:0007669"/>
    <property type="project" value="InterPro"/>
</dbReference>
<evidence type="ECO:0000256" key="7">
    <source>
        <dbReference type="SAM" id="MobiDB-lite"/>
    </source>
</evidence>
<evidence type="ECO:0000313" key="12">
    <source>
        <dbReference type="Proteomes" id="UP001302367"/>
    </source>
</evidence>
<reference evidence="9 11" key="1">
    <citation type="submission" date="2015-10" db="EMBL/GenBank/DDBJ databases">
        <title>The cercosporin biosynthetic gene cluster was horizontally transferred to several fungal lineages and shown to be expanded in Cercospora beticola based on microsynteny with recipient genomes.</title>
        <authorList>
            <person name="De Jonge R."/>
            <person name="Ebert M.K."/>
            <person name="Suttle J.C."/>
            <person name="Jurick Ii W.M."/>
            <person name="Secor G.A."/>
            <person name="Thomma B.P."/>
            <person name="Van De Peer Y."/>
            <person name="Bolton M.D."/>
        </authorList>
    </citation>
    <scope>NUCLEOTIDE SEQUENCE [LARGE SCALE GENOMIC DNA]</scope>
    <source>
        <strain evidence="9 11">09-40</strain>
    </source>
</reference>
<dbReference type="PANTHER" id="PTHR13789">
    <property type="entry name" value="MONOOXYGENASE"/>
    <property type="match status" value="1"/>
</dbReference>
<name>A0A2G5I430_CERBT</name>
<evidence type="ECO:0000256" key="4">
    <source>
        <dbReference type="ARBA" id="ARBA00022827"/>
    </source>
</evidence>
<organism evidence="9 11">
    <name type="scientific">Cercospora beticola</name>
    <name type="common">Sugarbeet leaf spot fungus</name>
    <dbReference type="NCBI Taxonomy" id="122368"/>
    <lineage>
        <taxon>Eukaryota</taxon>
        <taxon>Fungi</taxon>
        <taxon>Dikarya</taxon>
        <taxon>Ascomycota</taxon>
        <taxon>Pezizomycotina</taxon>
        <taxon>Dothideomycetes</taxon>
        <taxon>Dothideomycetidae</taxon>
        <taxon>Mycosphaerellales</taxon>
        <taxon>Mycosphaerellaceae</taxon>
        <taxon>Cercospora</taxon>
    </lineage>
</organism>
<keyword evidence="4" id="KW-0274">FAD</keyword>
<dbReference type="PANTHER" id="PTHR13789:SF315">
    <property type="entry name" value="FAD-DEPENDENT MONOOXYGENASE MDPD"/>
    <property type="match status" value="1"/>
</dbReference>
<dbReference type="EMBL" id="LKMD01000101">
    <property type="protein sequence ID" value="PIA99557.1"/>
    <property type="molecule type" value="Genomic_DNA"/>
</dbReference>
<keyword evidence="12" id="KW-1185">Reference proteome</keyword>
<evidence type="ECO:0000256" key="2">
    <source>
        <dbReference type="ARBA" id="ARBA00007992"/>
    </source>
</evidence>
<dbReference type="InterPro" id="IPR036188">
    <property type="entry name" value="FAD/NAD-bd_sf"/>
</dbReference>
<dbReference type="Gene3D" id="3.50.50.60">
    <property type="entry name" value="FAD/NAD(P)-binding domain"/>
    <property type="match status" value="1"/>
</dbReference>
<dbReference type="OrthoDB" id="16820at2759"/>
<protein>
    <recommendedName>
        <fullName evidence="8">FAD-binding domain-containing protein</fullName>
    </recommendedName>
</protein>
<evidence type="ECO:0000313" key="9">
    <source>
        <dbReference type="EMBL" id="PIA99557.1"/>
    </source>
</evidence>
<feature type="region of interest" description="Disordered" evidence="7">
    <location>
        <begin position="1"/>
        <end position="40"/>
    </location>
</feature>
<dbReference type="AlphaFoldDB" id="A0A2G5I430"/>
<accession>A0A2G5I430</accession>
<evidence type="ECO:0000313" key="11">
    <source>
        <dbReference type="Proteomes" id="UP000230605"/>
    </source>
</evidence>